<feature type="chain" id="PRO_5032539772" evidence="1">
    <location>
        <begin position="24"/>
        <end position="139"/>
    </location>
</feature>
<feature type="signal peptide" evidence="1">
    <location>
        <begin position="1"/>
        <end position="23"/>
    </location>
</feature>
<dbReference type="InterPro" id="IPR036426">
    <property type="entry name" value="Bulb-type_lectin_dom_sf"/>
</dbReference>
<keyword evidence="4" id="KW-1185">Reference proteome</keyword>
<feature type="domain" description="Bulb-type lectin" evidence="2">
    <location>
        <begin position="24"/>
        <end position="134"/>
    </location>
</feature>
<dbReference type="PROSITE" id="PS50927">
    <property type="entry name" value="BULB_LECTIN"/>
    <property type="match status" value="1"/>
</dbReference>
<reference evidence="3 4" key="1">
    <citation type="submission" date="2019-10" db="EMBL/GenBank/DDBJ databases">
        <title>New genus of Silvanigrellaceae.</title>
        <authorList>
            <person name="Pitt A."/>
            <person name="Hahn M.W."/>
        </authorList>
    </citation>
    <scope>NUCLEOTIDE SEQUENCE [LARGE SCALE GENOMIC DNA]</scope>
    <source>
        <strain evidence="3 4">33A1-SZDP</strain>
    </source>
</reference>
<evidence type="ECO:0000313" key="3">
    <source>
        <dbReference type="EMBL" id="KAB8029054.1"/>
    </source>
</evidence>
<gene>
    <name evidence="3" type="ORF">GCL57_10965</name>
</gene>
<dbReference type="CDD" id="cd00028">
    <property type="entry name" value="B_lectin"/>
    <property type="match status" value="1"/>
</dbReference>
<evidence type="ECO:0000256" key="1">
    <source>
        <dbReference type="SAM" id="SignalP"/>
    </source>
</evidence>
<evidence type="ECO:0000259" key="2">
    <source>
        <dbReference type="PROSITE" id="PS50927"/>
    </source>
</evidence>
<dbReference type="SUPFAM" id="SSF51110">
    <property type="entry name" value="alpha-D-mannose-specific plant lectins"/>
    <property type="match status" value="1"/>
</dbReference>
<name>A0A833JB99_9BACT</name>
<dbReference type="Proteomes" id="UP000442694">
    <property type="component" value="Unassembled WGS sequence"/>
</dbReference>
<dbReference type="SMART" id="SM00108">
    <property type="entry name" value="B_lectin"/>
    <property type="match status" value="1"/>
</dbReference>
<organism evidence="3 4">
    <name type="scientific">Fluviispira multicolorata</name>
    <dbReference type="NCBI Taxonomy" id="2654512"/>
    <lineage>
        <taxon>Bacteria</taxon>
        <taxon>Pseudomonadati</taxon>
        <taxon>Bdellovibrionota</taxon>
        <taxon>Oligoflexia</taxon>
        <taxon>Silvanigrellales</taxon>
        <taxon>Silvanigrellaceae</taxon>
        <taxon>Fluviispira</taxon>
    </lineage>
</organism>
<sequence>MLRNIIMLTLVSASTLSAGVAAAIDTMYSGQTLYQGQQLESANHCFRLAMQNDGNLVLYRNSNNQATWASHTMNSGANRVVMQGDGNFVVYNSNGNAKWASGTNNHRGAWILIQNDGNLVIYSANSWNAIWASNTVTHC</sequence>
<dbReference type="EMBL" id="WFLN01000008">
    <property type="protein sequence ID" value="KAB8029054.1"/>
    <property type="molecule type" value="Genomic_DNA"/>
</dbReference>
<comment type="caution">
    <text evidence="3">The sequence shown here is derived from an EMBL/GenBank/DDBJ whole genome shotgun (WGS) entry which is preliminary data.</text>
</comment>
<dbReference type="Gene3D" id="2.90.10.10">
    <property type="entry name" value="Bulb-type lectin domain"/>
    <property type="match status" value="2"/>
</dbReference>
<protein>
    <submittedName>
        <fullName evidence="3">Lectin</fullName>
    </submittedName>
</protein>
<dbReference type="AlphaFoldDB" id="A0A833JB99"/>
<evidence type="ECO:0000313" key="4">
    <source>
        <dbReference type="Proteomes" id="UP000442694"/>
    </source>
</evidence>
<dbReference type="InterPro" id="IPR001480">
    <property type="entry name" value="Bulb-type_lectin_dom"/>
</dbReference>
<keyword evidence="1" id="KW-0732">Signal</keyword>
<dbReference type="RefSeq" id="WP_152213395.1">
    <property type="nucleotide sequence ID" value="NZ_WFLN01000008.1"/>
</dbReference>
<accession>A0A833JB99</accession>
<proteinExistence type="predicted"/>